<evidence type="ECO:0000313" key="1">
    <source>
        <dbReference type="EMBL" id="GFE65158.1"/>
    </source>
</evidence>
<dbReference type="Pfam" id="PF12915">
    <property type="entry name" value="DUF3833"/>
    <property type="match status" value="1"/>
</dbReference>
<reference evidence="1 2" key="1">
    <citation type="submission" date="2019-12" db="EMBL/GenBank/DDBJ databases">
        <title>Litoreibacter badius sp. nov., a novel bacteriochlorophyll a-containing bacterium in the genus Litoreibacter.</title>
        <authorList>
            <person name="Kanamuro M."/>
            <person name="Takabe Y."/>
            <person name="Mori K."/>
            <person name="Takaichi S."/>
            <person name="Hanada S."/>
        </authorList>
    </citation>
    <scope>NUCLEOTIDE SEQUENCE [LARGE SCALE GENOMIC DNA]</scope>
    <source>
        <strain evidence="1 2">K6</strain>
    </source>
</reference>
<dbReference type="OrthoDB" id="5296954at2"/>
<organism evidence="1 2">
    <name type="scientific">Litoreibacter roseus</name>
    <dbReference type="NCBI Taxonomy" id="2601869"/>
    <lineage>
        <taxon>Bacteria</taxon>
        <taxon>Pseudomonadati</taxon>
        <taxon>Pseudomonadota</taxon>
        <taxon>Alphaproteobacteria</taxon>
        <taxon>Rhodobacterales</taxon>
        <taxon>Roseobacteraceae</taxon>
        <taxon>Litoreibacter</taxon>
    </lineage>
</organism>
<dbReference type="RefSeq" id="WP_159806871.1">
    <property type="nucleotide sequence ID" value="NZ_BLJE01000002.1"/>
</dbReference>
<evidence type="ECO:0008006" key="3">
    <source>
        <dbReference type="Google" id="ProtNLM"/>
    </source>
</evidence>
<proteinExistence type="predicted"/>
<evidence type="ECO:0000313" key="2">
    <source>
        <dbReference type="Proteomes" id="UP000436822"/>
    </source>
</evidence>
<comment type="caution">
    <text evidence="1">The sequence shown here is derived from an EMBL/GenBank/DDBJ whole genome shotgun (WGS) entry which is preliminary data.</text>
</comment>
<accession>A0A6N6JIP8</accession>
<keyword evidence="2" id="KW-1185">Reference proteome</keyword>
<dbReference type="PROSITE" id="PS51257">
    <property type="entry name" value="PROKAR_LIPOPROTEIN"/>
    <property type="match status" value="1"/>
</dbReference>
<dbReference type="InterPro" id="IPR024409">
    <property type="entry name" value="DUF3833"/>
</dbReference>
<protein>
    <recommendedName>
        <fullName evidence="3">DUF3833 domain-containing protein</fullName>
    </recommendedName>
</protein>
<dbReference type="EMBL" id="BLJE01000002">
    <property type="protein sequence ID" value="GFE65158.1"/>
    <property type="molecule type" value="Genomic_DNA"/>
</dbReference>
<name>A0A6N6JIP8_9RHOB</name>
<dbReference type="AlphaFoldDB" id="A0A6N6JIP8"/>
<sequence>MRAILLFMVLFLAACTGKPGFNDASLSDREFQLEEFFEGDLVAYGHFQDVLGTVRRRFEVKLNGTWDGTNLRLQEDFVYEDGETERRIWVFTKTGPDTWDGRADGVKGVAKGIENGDRFNFRYTIDLPVGDGETVRLSFNDWLWQVSEDRVLNKAYVKRFGVDVGELIIWFEKL</sequence>
<gene>
    <name evidence="1" type="ORF">KIN_22320</name>
</gene>
<dbReference type="Proteomes" id="UP000436822">
    <property type="component" value="Unassembled WGS sequence"/>
</dbReference>